<keyword evidence="7" id="KW-1185">Reference proteome</keyword>
<dbReference type="InterPro" id="IPR017853">
    <property type="entry name" value="GH"/>
</dbReference>
<feature type="domain" description="GH84" evidence="5">
    <location>
        <begin position="144"/>
        <end position="412"/>
    </location>
</feature>
<dbReference type="PANTHER" id="PTHR13170:SF16">
    <property type="entry name" value="PROTEIN O-GLCNACASE"/>
    <property type="match status" value="1"/>
</dbReference>
<dbReference type="Pfam" id="PF18344">
    <property type="entry name" value="CBM32"/>
    <property type="match status" value="1"/>
</dbReference>
<keyword evidence="4" id="KW-0732">Signal</keyword>
<feature type="active site" description="Proton donor" evidence="3">
    <location>
        <position position="259"/>
    </location>
</feature>
<dbReference type="Pfam" id="PF21809">
    <property type="entry name" value="Glyco_hydro_84_hel"/>
    <property type="match status" value="1"/>
</dbReference>
<dbReference type="InterPro" id="IPR015882">
    <property type="entry name" value="HEX_bac_N"/>
</dbReference>
<evidence type="ECO:0000259" key="5">
    <source>
        <dbReference type="PROSITE" id="PS52009"/>
    </source>
</evidence>
<dbReference type="Gene3D" id="1.20.58.460">
    <property type="entry name" value="Hyaluronidase post-catalytic domain-like"/>
    <property type="match status" value="1"/>
</dbReference>
<proteinExistence type="inferred from homology"/>
<evidence type="ECO:0000313" key="7">
    <source>
        <dbReference type="Proteomes" id="UP000294597"/>
    </source>
</evidence>
<dbReference type="InterPro" id="IPR051822">
    <property type="entry name" value="Glycosyl_Hydrolase_84"/>
</dbReference>
<evidence type="ECO:0000256" key="1">
    <source>
        <dbReference type="ARBA" id="ARBA00022801"/>
    </source>
</evidence>
<comment type="caution">
    <text evidence="6">The sequence shown here is derived from an EMBL/GenBank/DDBJ whole genome shotgun (WGS) entry which is preliminary data.</text>
</comment>
<feature type="signal peptide" evidence="4">
    <location>
        <begin position="1"/>
        <end position="21"/>
    </location>
</feature>
<dbReference type="SUPFAM" id="SSF140657">
    <property type="entry name" value="Hyaluronidase post-catalytic domain-like"/>
    <property type="match status" value="1"/>
</dbReference>
<keyword evidence="1 3" id="KW-0378">Hydrolase</keyword>
<gene>
    <name evidence="6" type="ORF">E0F98_12985</name>
</gene>
<dbReference type="GO" id="GO:0005975">
    <property type="term" value="P:carbohydrate metabolic process"/>
    <property type="evidence" value="ECO:0007669"/>
    <property type="project" value="UniProtKB-ARBA"/>
</dbReference>
<protein>
    <submittedName>
        <fullName evidence="6">Glycoside hydrolase</fullName>
    </submittedName>
</protein>
<name>A0A4R5CPG1_9FLAO</name>
<dbReference type="Pfam" id="PF02838">
    <property type="entry name" value="Glyco_hydro_20b"/>
    <property type="match status" value="1"/>
</dbReference>
<feature type="chain" id="PRO_5020427815" evidence="4">
    <location>
        <begin position="22"/>
        <end position="835"/>
    </location>
</feature>
<dbReference type="GO" id="GO:1901135">
    <property type="term" value="P:carbohydrate derivative metabolic process"/>
    <property type="evidence" value="ECO:0007669"/>
    <property type="project" value="UniProtKB-ARBA"/>
</dbReference>
<evidence type="ECO:0000313" key="6">
    <source>
        <dbReference type="EMBL" id="TDE02339.1"/>
    </source>
</evidence>
<evidence type="ECO:0000256" key="4">
    <source>
        <dbReference type="SAM" id="SignalP"/>
    </source>
</evidence>
<dbReference type="GO" id="GO:0015929">
    <property type="term" value="F:hexosaminidase activity"/>
    <property type="evidence" value="ECO:0007669"/>
    <property type="project" value="UniProtKB-ARBA"/>
</dbReference>
<dbReference type="Gene3D" id="3.20.20.80">
    <property type="entry name" value="Glycosidases"/>
    <property type="match status" value="1"/>
</dbReference>
<dbReference type="Gene3D" id="3.30.379.10">
    <property type="entry name" value="Chitobiase/beta-hexosaminidase domain 2-like"/>
    <property type="match status" value="1"/>
</dbReference>
<evidence type="ECO:0000256" key="2">
    <source>
        <dbReference type="ARBA" id="ARBA00023295"/>
    </source>
</evidence>
<dbReference type="Pfam" id="PF07555">
    <property type="entry name" value="NAGidase"/>
    <property type="match status" value="1"/>
</dbReference>
<comment type="similarity">
    <text evidence="3">Belongs to the glycosyl hydrolase 84 family.</text>
</comment>
<dbReference type="InterPro" id="IPR049478">
    <property type="entry name" value="BT_4395-like_hel"/>
</dbReference>
<dbReference type="Gene3D" id="2.60.40.1180">
    <property type="entry name" value="Golgi alpha-mannosidase II"/>
    <property type="match status" value="1"/>
</dbReference>
<sequence length="835" mass="94817">MNQKLFLFIALFSMITNTALAQNTNYTIFPAPQKINFSEGKLSTDTPYQLQGDFKLKPNSLVLLNEMFNTKSANKALPIIITSLKSSDKNLNVSGAYTLKITPQSIEICVSDNRATFYALQTLTQLKKDKTLPLVDITDFPDVLSRGSVEGFYGTPWSHEDRISQFKFYGALKLNTYIYGPKDDPYHSSPNWRKPYPTENAKQIKELVQEAKNNEIDFTWAIHPGLDIQWNKTDSLAILNKFEGMYDLGVRSFAVFFDDISGEGTKAEKQAQLLNYIQSQFIEKKKDVLPLIMCPTEYNKSWSNPKPDTYLDILGDKLHPSIHVMWTGDRVIDDVSKDDLNWINKRIKRKAYIWWNFPVSDYVRDHLLMGAAYGLDTTIKTDLSGFVSNPMERAEASKLALFSVALYSWNLKNYEPMSAWHEAAKYVMPEAAVAFQLFNEHNSDLGPNGHGYRRVESVAIKPTIESFLASYKDGNYSAELASKIKTEFESIVPVSEEIRSKSKNRNLIKEIDPWLTQFNLLGKVGVETILFLGAKQAENKALAWNSYLKMEALLDSIQIINKTFNQNPYQPGVKTGSLVLMPFVKTIFDQAQNYFIPTNGNFEKNSTTALINNTEKLKNQPLQLNNSSVAISPILEVINLKPQEFIGIHIDKSLKAKEFYFNLESNTLLENGVFETSTDGLTWEALKVEQKKGKGILKAVAHGIKYIRFKNNATDVKSFFLKEFKIGVEAENKNTDQTVYIQDYSITTYLALKDKENATVPLSINKQTKTISVLVQNTNKAFEIYQINKRDKKSSIYKGAENFIVIPAKQLKKATALEINSNGNTDFKIYEILEN</sequence>
<organism evidence="6 7">
    <name type="scientific">Flavobacterium hiemivividum</name>
    <dbReference type="NCBI Taxonomy" id="2541734"/>
    <lineage>
        <taxon>Bacteria</taxon>
        <taxon>Pseudomonadati</taxon>
        <taxon>Bacteroidota</taxon>
        <taxon>Flavobacteriia</taxon>
        <taxon>Flavobacteriales</taxon>
        <taxon>Flavobacteriaceae</taxon>
        <taxon>Flavobacterium</taxon>
    </lineage>
</organism>
<dbReference type="AlphaFoldDB" id="A0A4R5CPG1"/>
<keyword evidence="2 3" id="KW-0326">Glycosidase</keyword>
<accession>A0A4R5CPG1</accession>
<dbReference type="EMBL" id="SMFO01000011">
    <property type="protein sequence ID" value="TDE02339.1"/>
    <property type="molecule type" value="Genomic_DNA"/>
</dbReference>
<dbReference type="InterPro" id="IPR029018">
    <property type="entry name" value="Hex-like_dom2"/>
</dbReference>
<dbReference type="InterPro" id="IPR013780">
    <property type="entry name" value="Glyco_hydro_b"/>
</dbReference>
<dbReference type="RefSeq" id="WP_132112167.1">
    <property type="nucleotide sequence ID" value="NZ_SMFO01000011.1"/>
</dbReference>
<dbReference type="PROSITE" id="PS52009">
    <property type="entry name" value="GH84"/>
    <property type="match status" value="1"/>
</dbReference>
<reference evidence="6 7" key="1">
    <citation type="submission" date="2019-03" db="EMBL/GenBank/DDBJ databases">
        <title>Flavobacterium TSA-D2 sp. nov., isolated from arctic soil.</title>
        <authorList>
            <person name="Chaudhary D.K."/>
        </authorList>
    </citation>
    <scope>NUCLEOTIDE SEQUENCE [LARGE SCALE GENOMIC DNA]</scope>
    <source>
        <strain evidence="6 7">TSA-D2</strain>
    </source>
</reference>
<dbReference type="Proteomes" id="UP000294597">
    <property type="component" value="Unassembled WGS sequence"/>
</dbReference>
<evidence type="ECO:0000256" key="3">
    <source>
        <dbReference type="PROSITE-ProRule" id="PRU01353"/>
    </source>
</evidence>
<dbReference type="InterPro" id="IPR011496">
    <property type="entry name" value="O-GlcNAcase_cat"/>
</dbReference>
<dbReference type="SUPFAM" id="SSF51445">
    <property type="entry name" value="(Trans)glycosidases"/>
    <property type="match status" value="1"/>
</dbReference>
<dbReference type="PANTHER" id="PTHR13170">
    <property type="entry name" value="O-GLCNACASE"/>
    <property type="match status" value="1"/>
</dbReference>
<dbReference type="SUPFAM" id="SSF55545">
    <property type="entry name" value="beta-N-acetylhexosaminidase-like domain"/>
    <property type="match status" value="1"/>
</dbReference>